<name>A0A6B0YRH9_9CHLR</name>
<dbReference type="InterPro" id="IPR003593">
    <property type="entry name" value="AAA+_ATPase"/>
</dbReference>
<dbReference type="Pfam" id="PF13541">
    <property type="entry name" value="ChlI"/>
    <property type="match status" value="1"/>
</dbReference>
<dbReference type="EMBL" id="VXRG01000009">
    <property type="protein sequence ID" value="MXY92028.1"/>
    <property type="molecule type" value="Genomic_DNA"/>
</dbReference>
<comment type="caution">
    <text evidence="3">The sequence shown here is derived from an EMBL/GenBank/DDBJ whole genome shotgun (WGS) entry which is preliminary data.</text>
</comment>
<dbReference type="InterPro" id="IPR004482">
    <property type="entry name" value="Mg_chelat-rel"/>
</dbReference>
<sequence>MLARVRSCAIVGLDAEQIEVEVDITNGLERLTVVGLPSAAVRESGERVRSAIANSGFHFPQHRLTVNLAPADLRKEGPAYDLPIALGIMAATRQVMAEMDDALVVGELSLDGSVRHVNGALSMAAMAQKAGFRRLFVPQLNASEAALVEGIDVFPVGHLNDIVAHLSGQEEIPPQSATAFDAGEDIVYAVDFQDVRGQEHAKRAFEIACAGSHNVRLVGPPGSGKTLMARALPSILPVATLSESLEITRIYSVAGELDGAGPLIRARPFRAPHHTISHAGLVGGGTMPRPGEISLAHRGVLFLDELPEFGSKNLESLRQPLEDKIVTISRASGTLSFPANFMFVAAMNPCPCGFYGDERKPCSCSMSTVQRYQGRISGPLLDRIDLHVDVARVPFQKLSGLDAGEPSAHVRSRVEQARLRQQTRFEQQNKAHIVVNGDMGPAEVQRYCQLQENGKNLMQAAVRQMDLSARAYHRVLKLARTIADLAGEEDIDTPHLAEALQYRPPCRG</sequence>
<protein>
    <submittedName>
        <fullName evidence="3">YifB family Mg chelatase-like AAA ATPase</fullName>
    </submittedName>
</protein>
<dbReference type="SUPFAM" id="SSF54211">
    <property type="entry name" value="Ribosomal protein S5 domain 2-like"/>
    <property type="match status" value="1"/>
</dbReference>
<evidence type="ECO:0000313" key="3">
    <source>
        <dbReference type="EMBL" id="MXY92028.1"/>
    </source>
</evidence>
<dbReference type="InterPro" id="IPR027417">
    <property type="entry name" value="P-loop_NTPase"/>
</dbReference>
<evidence type="ECO:0000256" key="1">
    <source>
        <dbReference type="ARBA" id="ARBA00006354"/>
    </source>
</evidence>
<dbReference type="SUPFAM" id="SSF52540">
    <property type="entry name" value="P-loop containing nucleoside triphosphate hydrolases"/>
    <property type="match status" value="1"/>
</dbReference>
<dbReference type="InterPro" id="IPR014721">
    <property type="entry name" value="Ribsml_uS5_D2-typ_fold_subgr"/>
</dbReference>
<proteinExistence type="inferred from homology"/>
<feature type="domain" description="AAA+ ATPase" evidence="2">
    <location>
        <begin position="211"/>
        <end position="394"/>
    </location>
</feature>
<dbReference type="Pfam" id="PF01078">
    <property type="entry name" value="Mg_chelatase"/>
    <property type="match status" value="1"/>
</dbReference>
<dbReference type="PRINTS" id="PR00830">
    <property type="entry name" value="ENDOLAPTASE"/>
</dbReference>
<comment type="similarity">
    <text evidence="1">Belongs to the Mg-chelatase subunits D/I family. ComM subfamily.</text>
</comment>
<gene>
    <name evidence="3" type="ORF">F4Y42_01115</name>
</gene>
<dbReference type="InterPro" id="IPR045006">
    <property type="entry name" value="CHLI-like"/>
</dbReference>
<organism evidence="3">
    <name type="scientific">Caldilineaceae bacterium SB0664_bin_27</name>
    <dbReference type="NCBI Taxonomy" id="2605260"/>
    <lineage>
        <taxon>Bacteria</taxon>
        <taxon>Bacillati</taxon>
        <taxon>Chloroflexota</taxon>
        <taxon>Caldilineae</taxon>
        <taxon>Caldilineales</taxon>
        <taxon>Caldilineaceae</taxon>
    </lineage>
</organism>
<dbReference type="SMART" id="SM00382">
    <property type="entry name" value="AAA"/>
    <property type="match status" value="1"/>
</dbReference>
<reference evidence="3" key="1">
    <citation type="submission" date="2019-09" db="EMBL/GenBank/DDBJ databases">
        <title>Characterisation of the sponge microbiome using genome-centric metagenomics.</title>
        <authorList>
            <person name="Engelberts J.P."/>
            <person name="Robbins S.J."/>
            <person name="De Goeij J.M."/>
            <person name="Aranda M."/>
            <person name="Bell S.C."/>
            <person name="Webster N.S."/>
        </authorList>
    </citation>
    <scope>NUCLEOTIDE SEQUENCE</scope>
    <source>
        <strain evidence="3">SB0664_bin_27</strain>
    </source>
</reference>
<dbReference type="Gene3D" id="3.30.230.10">
    <property type="match status" value="1"/>
</dbReference>
<dbReference type="InterPro" id="IPR020568">
    <property type="entry name" value="Ribosomal_Su5_D2-typ_SF"/>
</dbReference>
<accession>A0A6B0YRH9</accession>
<evidence type="ECO:0000259" key="2">
    <source>
        <dbReference type="SMART" id="SM00382"/>
    </source>
</evidence>
<dbReference type="AlphaFoldDB" id="A0A6B0YRH9"/>
<dbReference type="Gene3D" id="3.40.50.300">
    <property type="entry name" value="P-loop containing nucleotide triphosphate hydrolases"/>
    <property type="match status" value="1"/>
</dbReference>
<dbReference type="InterPro" id="IPR000523">
    <property type="entry name" value="Mg_chelatse_chII-like_cat_dom"/>
</dbReference>
<dbReference type="NCBIfam" id="TIGR00368">
    <property type="entry name" value="YifB family Mg chelatase-like AAA ATPase"/>
    <property type="match status" value="1"/>
</dbReference>
<dbReference type="GO" id="GO:0005524">
    <property type="term" value="F:ATP binding"/>
    <property type="evidence" value="ECO:0007669"/>
    <property type="project" value="InterPro"/>
</dbReference>
<dbReference type="PANTHER" id="PTHR32039:SF7">
    <property type="entry name" value="COMPETENCE PROTEIN COMM"/>
    <property type="match status" value="1"/>
</dbReference>
<dbReference type="InterPro" id="IPR025158">
    <property type="entry name" value="Mg_chelat-rel_C"/>
</dbReference>
<dbReference type="PANTHER" id="PTHR32039">
    <property type="entry name" value="MAGNESIUM-CHELATASE SUBUNIT CHLI"/>
    <property type="match status" value="1"/>
</dbReference>
<dbReference type="Pfam" id="PF13335">
    <property type="entry name" value="Mg_chelatase_C"/>
    <property type="match status" value="1"/>
</dbReference>